<keyword evidence="3" id="KW-1185">Reference proteome</keyword>
<evidence type="ECO:0000313" key="3">
    <source>
        <dbReference type="Proteomes" id="UP000019464"/>
    </source>
</evidence>
<dbReference type="Pfam" id="PF07746">
    <property type="entry name" value="LigA"/>
    <property type="match status" value="1"/>
</dbReference>
<dbReference type="CDD" id="cd07925">
    <property type="entry name" value="LigA_like_1"/>
    <property type="match status" value="1"/>
</dbReference>
<name>W9UST0_9GAMM</name>
<dbReference type="SUPFAM" id="SSF48076">
    <property type="entry name" value="LigA subunit of an aromatic-ring-opening dioxygenase LigAB"/>
    <property type="match status" value="1"/>
</dbReference>
<dbReference type="EMBL" id="AONB01000016">
    <property type="protein sequence ID" value="EXJ10154.1"/>
    <property type="molecule type" value="Genomic_DNA"/>
</dbReference>
<dbReference type="AlphaFoldDB" id="W9UST0"/>
<dbReference type="PATRIC" id="fig|1229521.3.peg.2956"/>
<proteinExistence type="predicted"/>
<evidence type="ECO:0000259" key="1">
    <source>
        <dbReference type="Pfam" id="PF07746"/>
    </source>
</evidence>
<dbReference type="STRING" id="1229521.D791_02923"/>
<dbReference type="InterPro" id="IPR036622">
    <property type="entry name" value="LigA_sf"/>
</dbReference>
<protein>
    <submittedName>
        <fullName evidence="2">Protocatechuate 4,5-dioxygenase alpha chain</fullName>
        <ecNumber evidence="2">1.13.11.8</ecNumber>
    </submittedName>
</protein>
<sequence length="115" mass="12622">MNTSYEDIPGTIMFDGQMATLGYPLNKMCYSFNDAEARNAFVADEEAYCQLFGLSDAQKKAIKDRDVLELLRQGGSIYYLAKFAGILGLNVQDVGALQTGMSVDEFKAMLVKAGE</sequence>
<feature type="domain" description="Extradiol ring-cleavage dioxygenase LigAB LigA subunit" evidence="1">
    <location>
        <begin position="25"/>
        <end position="110"/>
    </location>
</feature>
<keyword evidence="2" id="KW-0560">Oxidoreductase</keyword>
<dbReference type="RefSeq" id="WP_036512554.1">
    <property type="nucleotide sequence ID" value="NZ_AONB01000016.1"/>
</dbReference>
<dbReference type="NCBIfam" id="NF009918">
    <property type="entry name" value="PRK13378.1"/>
    <property type="match status" value="1"/>
</dbReference>
<organism evidence="2 3">
    <name type="scientific">Nitrincola nitratireducens</name>
    <dbReference type="NCBI Taxonomy" id="1229521"/>
    <lineage>
        <taxon>Bacteria</taxon>
        <taxon>Pseudomonadati</taxon>
        <taxon>Pseudomonadota</taxon>
        <taxon>Gammaproteobacteria</taxon>
        <taxon>Oceanospirillales</taxon>
        <taxon>Oceanospirillaceae</taxon>
        <taxon>Nitrincola</taxon>
    </lineage>
</organism>
<comment type="caution">
    <text evidence="2">The sequence shown here is derived from an EMBL/GenBank/DDBJ whole genome shotgun (WGS) entry which is preliminary data.</text>
</comment>
<dbReference type="OrthoDB" id="8685817at2"/>
<dbReference type="Proteomes" id="UP000019464">
    <property type="component" value="Unassembled WGS sequence"/>
</dbReference>
<reference evidence="2 3" key="2">
    <citation type="journal article" date="2015" name="Syst. Appl. Microbiol.">
        <title>Nitrincola nitratireducens sp. nov. isolated from a haloalkaline crater lake.</title>
        <authorList>
            <person name="Singh A."/>
            <person name="Vaidya B."/>
            <person name="Tanuku N.R."/>
            <person name="Pinnaka A.K."/>
        </authorList>
    </citation>
    <scope>NUCLEOTIDE SEQUENCE [LARGE SCALE GENOMIC DNA]</scope>
    <source>
        <strain evidence="2 3">AK23</strain>
    </source>
</reference>
<accession>W9UST0</accession>
<evidence type="ECO:0000313" key="2">
    <source>
        <dbReference type="EMBL" id="EXJ10154.1"/>
    </source>
</evidence>
<reference evidence="3" key="1">
    <citation type="submission" date="2012-11" db="EMBL/GenBank/DDBJ databases">
        <authorList>
            <person name="Singh A."/>
            <person name="Pinnaka A.K."/>
            <person name="Vaidya B."/>
        </authorList>
    </citation>
    <scope>NUCLEOTIDE SEQUENCE [LARGE SCALE GENOMIC DNA]</scope>
    <source>
        <strain evidence="3">AK23</strain>
    </source>
</reference>
<dbReference type="Gene3D" id="1.10.700.10">
    <property type="entry name" value="Dioxygenase LigAB, LigA subunit"/>
    <property type="match status" value="1"/>
</dbReference>
<gene>
    <name evidence="2" type="primary">ligA_3</name>
    <name evidence="2" type="ORF">D791_02923</name>
</gene>
<dbReference type="GO" id="GO:0018579">
    <property type="term" value="F:protocatechuate 4,5-dioxygenase activity"/>
    <property type="evidence" value="ECO:0007669"/>
    <property type="project" value="UniProtKB-EC"/>
</dbReference>
<keyword evidence="2" id="KW-0223">Dioxygenase</keyword>
<dbReference type="InterPro" id="IPR011986">
    <property type="entry name" value="Xdiol_dOase_LigA"/>
</dbReference>
<dbReference type="EC" id="1.13.11.8" evidence="2"/>